<dbReference type="PANTHER" id="PTHR17224">
    <property type="entry name" value="PEPTIDYL-TRNA HYDROLASE"/>
    <property type="match status" value="1"/>
</dbReference>
<keyword evidence="1" id="KW-0820">tRNA-binding</keyword>
<dbReference type="Pfam" id="PF01195">
    <property type="entry name" value="Pept_tRNA_hydro"/>
    <property type="match status" value="1"/>
</dbReference>
<keyword evidence="3" id="KW-0694">RNA-binding</keyword>
<dbReference type="GO" id="GO:0000049">
    <property type="term" value="F:tRNA binding"/>
    <property type="evidence" value="ECO:0007669"/>
    <property type="project" value="UniProtKB-KW"/>
</dbReference>
<evidence type="ECO:0000256" key="1">
    <source>
        <dbReference type="ARBA" id="ARBA00022555"/>
    </source>
</evidence>
<dbReference type="EMBL" id="LR026963">
    <property type="protein sequence ID" value="VBB69329.1"/>
    <property type="molecule type" value="Genomic_DNA"/>
</dbReference>
<organism evidence="4">
    <name type="scientific">invertebrate metagenome</name>
    <dbReference type="NCBI Taxonomy" id="1711999"/>
    <lineage>
        <taxon>unclassified sequences</taxon>
        <taxon>metagenomes</taxon>
        <taxon>organismal metagenomes</taxon>
    </lineage>
</organism>
<evidence type="ECO:0000313" key="4">
    <source>
        <dbReference type="EMBL" id="VBB69329.1"/>
    </source>
</evidence>
<dbReference type="FunFam" id="3.40.50.1470:FF:000001">
    <property type="entry name" value="Peptidyl-tRNA hydrolase"/>
    <property type="match status" value="1"/>
</dbReference>
<dbReference type="PANTHER" id="PTHR17224:SF1">
    <property type="entry name" value="PEPTIDYL-TRNA HYDROLASE"/>
    <property type="match status" value="1"/>
</dbReference>
<gene>
    <name evidence="4" type="ORF">RIEGSTA812A_PEG_802</name>
</gene>
<dbReference type="InterPro" id="IPR036416">
    <property type="entry name" value="Pept_tRNA_hydro_sf"/>
</dbReference>
<dbReference type="CDD" id="cd00462">
    <property type="entry name" value="PTH"/>
    <property type="match status" value="1"/>
</dbReference>
<sequence>MFLMVGLGNPGPDYAGHRHNIGFMAVDTIVHRHTFGPFRATRCQAQIAQGTVAGTVVLALKPLTYMNNSGQAVSGVVRSLKIPLDRMVVFHDELDLPPGRVRVKRGGGHAGHNGLQSIDAHLDRDYQRVRMGIGHPGQRNRVVGYVLHDFSKTDHLWLKPLLGAIADRLPILLSGDTANFAACLGGRQYSHENDLLSS</sequence>
<keyword evidence="2 4" id="KW-0378">Hydrolase</keyword>
<evidence type="ECO:0000256" key="2">
    <source>
        <dbReference type="ARBA" id="ARBA00022801"/>
    </source>
</evidence>
<dbReference type="HAMAP" id="MF_00083">
    <property type="entry name" value="Pept_tRNA_hydro_bact"/>
    <property type="match status" value="1"/>
</dbReference>
<proteinExistence type="inferred from homology"/>
<dbReference type="SUPFAM" id="SSF53178">
    <property type="entry name" value="Peptidyl-tRNA hydrolase-like"/>
    <property type="match status" value="1"/>
</dbReference>
<dbReference type="Gene3D" id="3.40.50.1470">
    <property type="entry name" value="Peptidyl-tRNA hydrolase"/>
    <property type="match status" value="1"/>
</dbReference>
<evidence type="ECO:0000256" key="3">
    <source>
        <dbReference type="ARBA" id="ARBA00022884"/>
    </source>
</evidence>
<dbReference type="InterPro" id="IPR001328">
    <property type="entry name" value="Pept_tRNA_hydro"/>
</dbReference>
<dbReference type="AlphaFoldDB" id="A0A484H5Q7"/>
<dbReference type="GO" id="GO:0004045">
    <property type="term" value="F:peptidyl-tRNA hydrolase activity"/>
    <property type="evidence" value="ECO:0007669"/>
    <property type="project" value="UniProtKB-EC"/>
</dbReference>
<name>A0A484H5Q7_9ZZZZ</name>
<dbReference type="NCBIfam" id="TIGR00447">
    <property type="entry name" value="pth"/>
    <property type="match status" value="1"/>
</dbReference>
<reference evidence="4" key="1">
    <citation type="submission" date="2018-10" db="EMBL/GenBank/DDBJ databases">
        <authorList>
            <person name="Gruber-Vodicka H."/>
            <person name="Jaeckle O."/>
        </authorList>
    </citation>
    <scope>NUCLEOTIDE SEQUENCE</scope>
</reference>
<accession>A0A484H5Q7</accession>
<protein>
    <submittedName>
        <fullName evidence="4">Peptidyl-tRNA hydrolase</fullName>
        <ecNumber evidence="4">3.1.1.29</ecNumber>
    </submittedName>
</protein>
<dbReference type="EC" id="3.1.1.29" evidence="4"/>